<keyword evidence="2" id="KW-0732">Signal</keyword>
<organism evidence="3 4">
    <name type="scientific">Acrobeloides nanus</name>
    <dbReference type="NCBI Taxonomy" id="290746"/>
    <lineage>
        <taxon>Eukaryota</taxon>
        <taxon>Metazoa</taxon>
        <taxon>Ecdysozoa</taxon>
        <taxon>Nematoda</taxon>
        <taxon>Chromadorea</taxon>
        <taxon>Rhabditida</taxon>
        <taxon>Tylenchina</taxon>
        <taxon>Cephalobomorpha</taxon>
        <taxon>Cephaloboidea</taxon>
        <taxon>Cephalobidae</taxon>
        <taxon>Acrobeloides</taxon>
    </lineage>
</organism>
<name>A0A914ECN1_9BILA</name>
<feature type="compositionally biased region" description="Gly residues" evidence="1">
    <location>
        <begin position="40"/>
        <end position="49"/>
    </location>
</feature>
<dbReference type="AlphaFoldDB" id="A0A914ECN1"/>
<feature type="signal peptide" evidence="2">
    <location>
        <begin position="1"/>
        <end position="18"/>
    </location>
</feature>
<accession>A0A914ECN1</accession>
<dbReference type="WBParaSite" id="ACRNAN_scaffold6847.g32665.t1">
    <property type="protein sequence ID" value="ACRNAN_scaffold6847.g32665.t1"/>
    <property type="gene ID" value="ACRNAN_scaffold6847.g32665"/>
</dbReference>
<evidence type="ECO:0000313" key="4">
    <source>
        <dbReference type="WBParaSite" id="ACRNAN_scaffold6847.g32665.t1"/>
    </source>
</evidence>
<proteinExistence type="predicted"/>
<evidence type="ECO:0000256" key="2">
    <source>
        <dbReference type="SAM" id="SignalP"/>
    </source>
</evidence>
<evidence type="ECO:0000313" key="3">
    <source>
        <dbReference type="Proteomes" id="UP000887540"/>
    </source>
</evidence>
<keyword evidence="3" id="KW-1185">Reference proteome</keyword>
<dbReference type="Proteomes" id="UP000887540">
    <property type="component" value="Unplaced"/>
</dbReference>
<evidence type="ECO:0000256" key="1">
    <source>
        <dbReference type="SAM" id="MobiDB-lite"/>
    </source>
</evidence>
<feature type="chain" id="PRO_5037183645" evidence="2">
    <location>
        <begin position="19"/>
        <end position="195"/>
    </location>
</feature>
<feature type="compositionally biased region" description="Low complexity" evidence="1">
    <location>
        <begin position="73"/>
        <end position="82"/>
    </location>
</feature>
<protein>
    <submittedName>
        <fullName evidence="4">Ig-like domain-containing protein</fullName>
    </submittedName>
</protein>
<feature type="compositionally biased region" description="Polar residues" evidence="1">
    <location>
        <begin position="27"/>
        <end position="36"/>
    </location>
</feature>
<reference evidence="4" key="1">
    <citation type="submission" date="2022-11" db="UniProtKB">
        <authorList>
            <consortium name="WormBaseParasite"/>
        </authorList>
    </citation>
    <scope>IDENTIFICATION</scope>
</reference>
<sequence>MKTFLIILLLTLFVESLADTISIRPAQASNSGPQSNQFGGLQGGPGGFPWGNPPGNLGQMFGRHGRKHHGSRGNESSSEEGPGPSGPPNGTVVNPACASCATSFNVTSDSLIIIQTPSFDPTGCSTINLTCTSPSGGNVLLQWFYQGTDLGTSMDSGTVSRTVFCNTVQKFWFTENNAIKTVDAVTCASAPPTKK</sequence>
<feature type="region of interest" description="Disordered" evidence="1">
    <location>
        <begin position="26"/>
        <end position="90"/>
    </location>
</feature>